<reference evidence="3" key="1">
    <citation type="journal article" date="2010" name="Nat. Biotechnol.">
        <title>Draft genome sequence of the oilseed species Ricinus communis.</title>
        <authorList>
            <person name="Chan A.P."/>
            <person name="Crabtree J."/>
            <person name="Zhao Q."/>
            <person name="Lorenzi H."/>
            <person name="Orvis J."/>
            <person name="Puiu D."/>
            <person name="Melake-Berhan A."/>
            <person name="Jones K.M."/>
            <person name="Redman J."/>
            <person name="Chen G."/>
            <person name="Cahoon E.B."/>
            <person name="Gedil M."/>
            <person name="Stanke M."/>
            <person name="Haas B.J."/>
            <person name="Wortman J.R."/>
            <person name="Fraser-Liggett C.M."/>
            <person name="Ravel J."/>
            <person name="Rabinowicz P.D."/>
        </authorList>
    </citation>
    <scope>NUCLEOTIDE SEQUENCE [LARGE SCALE GENOMIC DNA]</scope>
    <source>
        <strain evidence="3">cv. Hale</strain>
    </source>
</reference>
<dbReference type="InParanoid" id="B9TNF7"/>
<dbReference type="EMBL" id="EQ992390">
    <property type="protein sequence ID" value="EEF22607.1"/>
    <property type="molecule type" value="Genomic_DNA"/>
</dbReference>
<dbReference type="SUPFAM" id="SSF54523">
    <property type="entry name" value="Pili subunits"/>
    <property type="match status" value="1"/>
</dbReference>
<dbReference type="InterPro" id="IPR045584">
    <property type="entry name" value="Pilin-like"/>
</dbReference>
<dbReference type="Pfam" id="PF07963">
    <property type="entry name" value="N_methyl"/>
    <property type="match status" value="1"/>
</dbReference>
<keyword evidence="3" id="KW-1185">Reference proteome</keyword>
<evidence type="ECO:0000313" key="3">
    <source>
        <dbReference type="Proteomes" id="UP000008311"/>
    </source>
</evidence>
<organism evidence="2 3">
    <name type="scientific">Ricinus communis</name>
    <name type="common">Castor bean</name>
    <dbReference type="NCBI Taxonomy" id="3988"/>
    <lineage>
        <taxon>Eukaryota</taxon>
        <taxon>Viridiplantae</taxon>
        <taxon>Streptophyta</taxon>
        <taxon>Embryophyta</taxon>
        <taxon>Tracheophyta</taxon>
        <taxon>Spermatophyta</taxon>
        <taxon>Magnoliopsida</taxon>
        <taxon>eudicotyledons</taxon>
        <taxon>Gunneridae</taxon>
        <taxon>Pentapetalae</taxon>
        <taxon>rosids</taxon>
        <taxon>fabids</taxon>
        <taxon>Malpighiales</taxon>
        <taxon>Euphorbiaceae</taxon>
        <taxon>Acalyphoideae</taxon>
        <taxon>Acalypheae</taxon>
        <taxon>Ricinus</taxon>
    </lineage>
</organism>
<dbReference type="PROSITE" id="PS00409">
    <property type="entry name" value="PROKAR_NTER_METHYL"/>
    <property type="match status" value="1"/>
</dbReference>
<protein>
    <recommendedName>
        <fullName evidence="4">Prepilin-type N-terminal cleavage/methylation domain-containing protein</fullName>
    </recommendedName>
</protein>
<name>B9TNF7_RICCO</name>
<dbReference type="InterPro" id="IPR012902">
    <property type="entry name" value="N_methyl_site"/>
</dbReference>
<dbReference type="Proteomes" id="UP000008311">
    <property type="component" value="Unassembled WGS sequence"/>
</dbReference>
<feature type="transmembrane region" description="Helical" evidence="1">
    <location>
        <begin position="12"/>
        <end position="32"/>
    </location>
</feature>
<sequence length="304" mass="31833">MIYRRAQGFTLVEAIVVLVLTAILAGVAVLFIRRPVQAYVDSAARAEMADVADIALRRMAREIHSALPNSVRFSVINGVSYLEFIPTKAGGTYLAVDDGAPGGQPLDFTSTTATRFDIVGPVPSGAYAIGSGDSIVVYNLGTGFVNADAYEANPGNRATVGSLTVNGNNVTTVNFVETSNPFAKGGSANDSPRHRFSVTTQPVTFACSGNSATGQGTLTRFWNYGFPPVQVDPMTRDGTNGIVVQHSLMATNVYGCQFSVTTAQNQQAGLVGLSIALARPSPGAAGNTLETATLVQQVHLDNTP</sequence>
<proteinExistence type="predicted"/>
<evidence type="ECO:0008006" key="4">
    <source>
        <dbReference type="Google" id="ProtNLM"/>
    </source>
</evidence>
<evidence type="ECO:0000313" key="2">
    <source>
        <dbReference type="EMBL" id="EEF22607.1"/>
    </source>
</evidence>
<keyword evidence="1" id="KW-0472">Membrane</keyword>
<accession>B9TNF7</accession>
<keyword evidence="1" id="KW-1133">Transmembrane helix</keyword>
<dbReference type="AlphaFoldDB" id="B9TNF7"/>
<dbReference type="STRING" id="3988.B9TNF7"/>
<keyword evidence="1" id="KW-0812">Transmembrane</keyword>
<gene>
    <name evidence="2" type="ORF">RCOM_2031400</name>
</gene>
<evidence type="ECO:0000256" key="1">
    <source>
        <dbReference type="SAM" id="Phobius"/>
    </source>
</evidence>